<keyword evidence="7" id="KW-0378">Hydrolase</keyword>
<comment type="similarity">
    <text evidence="4 12">Belongs to the purine nucleoside phosphorylase YfiH/LACC1 family.</text>
</comment>
<evidence type="ECO:0000256" key="6">
    <source>
        <dbReference type="ARBA" id="ARBA00022723"/>
    </source>
</evidence>
<keyword evidence="8" id="KW-0862">Zinc</keyword>
<dbReference type="Pfam" id="PF02578">
    <property type="entry name" value="Cu-oxidase_4"/>
    <property type="match status" value="1"/>
</dbReference>
<dbReference type="Gene3D" id="3.60.140.10">
    <property type="entry name" value="CNF1/YfiH-like putative cysteine hydrolases"/>
    <property type="match status" value="1"/>
</dbReference>
<dbReference type="Proteomes" id="UP000199474">
    <property type="component" value="Unassembled WGS sequence"/>
</dbReference>
<evidence type="ECO:0000256" key="10">
    <source>
        <dbReference type="ARBA" id="ARBA00048968"/>
    </source>
</evidence>
<evidence type="ECO:0000256" key="1">
    <source>
        <dbReference type="ARBA" id="ARBA00000553"/>
    </source>
</evidence>
<dbReference type="InterPro" id="IPR011324">
    <property type="entry name" value="Cytotoxic_necrot_fac-like_cat"/>
</dbReference>
<gene>
    <name evidence="13" type="ORF">SAMN05216238_104246</name>
</gene>
<dbReference type="NCBIfam" id="TIGR00726">
    <property type="entry name" value="peptidoglycan editing factor PgeF"/>
    <property type="match status" value="1"/>
</dbReference>
<dbReference type="InterPro" id="IPR003730">
    <property type="entry name" value="Cu_polyphenol_OxRdtase"/>
</dbReference>
<keyword evidence="6" id="KW-0479">Metal-binding</keyword>
<evidence type="ECO:0000256" key="12">
    <source>
        <dbReference type="RuleBase" id="RU361274"/>
    </source>
</evidence>
<evidence type="ECO:0000256" key="7">
    <source>
        <dbReference type="ARBA" id="ARBA00022801"/>
    </source>
</evidence>
<dbReference type="InterPro" id="IPR038371">
    <property type="entry name" value="Cu_polyphenol_OxRdtase_sf"/>
</dbReference>
<evidence type="ECO:0000256" key="4">
    <source>
        <dbReference type="ARBA" id="ARBA00007353"/>
    </source>
</evidence>
<dbReference type="RefSeq" id="WP_090083696.1">
    <property type="nucleotide sequence ID" value="NZ_FOMR01000004.1"/>
</dbReference>
<dbReference type="EMBL" id="FOMR01000004">
    <property type="protein sequence ID" value="SFD82333.1"/>
    <property type="molecule type" value="Genomic_DNA"/>
</dbReference>
<dbReference type="GO" id="GO:0005507">
    <property type="term" value="F:copper ion binding"/>
    <property type="evidence" value="ECO:0007669"/>
    <property type="project" value="TreeGrafter"/>
</dbReference>
<evidence type="ECO:0000313" key="13">
    <source>
        <dbReference type="EMBL" id="SFD82333.1"/>
    </source>
</evidence>
<evidence type="ECO:0000313" key="14">
    <source>
        <dbReference type="Proteomes" id="UP000199474"/>
    </source>
</evidence>
<dbReference type="OrthoDB" id="4279at2"/>
<comment type="function">
    <text evidence="3">Purine nucleoside enzyme that catalyzes the phosphorolysis of adenosine and inosine nucleosides, yielding D-ribose 1-phosphate and the respective free bases, adenine and hypoxanthine. Also catalyzes the phosphorolysis of S-methyl-5'-thioadenosine into adenine and S-methyl-5-thio-alpha-D-ribose 1-phosphate. Also has adenosine deaminase activity.</text>
</comment>
<dbReference type="GO" id="GO:0017061">
    <property type="term" value="F:S-methyl-5-thioadenosine phosphorylase activity"/>
    <property type="evidence" value="ECO:0007669"/>
    <property type="project" value="UniProtKB-EC"/>
</dbReference>
<keyword evidence="5" id="KW-0808">Transferase</keyword>
<reference evidence="14" key="1">
    <citation type="submission" date="2016-10" db="EMBL/GenBank/DDBJ databases">
        <authorList>
            <person name="Varghese N."/>
            <person name="Submissions S."/>
        </authorList>
    </citation>
    <scope>NUCLEOTIDE SEQUENCE [LARGE SCALE GENOMIC DNA]</scope>
    <source>
        <strain evidence="14">DSM 22530</strain>
    </source>
</reference>
<comment type="catalytic activity">
    <reaction evidence="11">
        <text>S-methyl-5'-thioadenosine + phosphate = 5-(methylsulfanyl)-alpha-D-ribose 1-phosphate + adenine</text>
        <dbReference type="Rhea" id="RHEA:11852"/>
        <dbReference type="ChEBI" id="CHEBI:16708"/>
        <dbReference type="ChEBI" id="CHEBI:17509"/>
        <dbReference type="ChEBI" id="CHEBI:43474"/>
        <dbReference type="ChEBI" id="CHEBI:58533"/>
        <dbReference type="EC" id="2.4.2.28"/>
    </reaction>
    <physiologicalReaction direction="left-to-right" evidence="11">
        <dbReference type="Rhea" id="RHEA:11853"/>
    </physiologicalReaction>
</comment>
<dbReference type="GO" id="GO:0016787">
    <property type="term" value="F:hydrolase activity"/>
    <property type="evidence" value="ECO:0007669"/>
    <property type="project" value="UniProtKB-KW"/>
</dbReference>
<organism evidence="13 14">
    <name type="scientific">Lentibacillus persicus</name>
    <dbReference type="NCBI Taxonomy" id="640948"/>
    <lineage>
        <taxon>Bacteria</taxon>
        <taxon>Bacillati</taxon>
        <taxon>Bacillota</taxon>
        <taxon>Bacilli</taxon>
        <taxon>Bacillales</taxon>
        <taxon>Bacillaceae</taxon>
        <taxon>Lentibacillus</taxon>
    </lineage>
</organism>
<protein>
    <recommendedName>
        <fullName evidence="12">Purine nucleoside phosphorylase</fullName>
    </recommendedName>
</protein>
<comment type="cofactor">
    <cofactor evidence="2">
        <name>Zn(2+)</name>
        <dbReference type="ChEBI" id="CHEBI:29105"/>
    </cofactor>
</comment>
<dbReference type="PANTHER" id="PTHR30616:SF2">
    <property type="entry name" value="PURINE NUCLEOSIDE PHOSPHORYLASE LACC1"/>
    <property type="match status" value="1"/>
</dbReference>
<evidence type="ECO:0000256" key="8">
    <source>
        <dbReference type="ARBA" id="ARBA00022833"/>
    </source>
</evidence>
<comment type="catalytic activity">
    <reaction evidence="1">
        <text>inosine + phosphate = alpha-D-ribose 1-phosphate + hypoxanthine</text>
        <dbReference type="Rhea" id="RHEA:27646"/>
        <dbReference type="ChEBI" id="CHEBI:17368"/>
        <dbReference type="ChEBI" id="CHEBI:17596"/>
        <dbReference type="ChEBI" id="CHEBI:43474"/>
        <dbReference type="ChEBI" id="CHEBI:57720"/>
        <dbReference type="EC" id="2.4.2.1"/>
    </reaction>
    <physiologicalReaction direction="left-to-right" evidence="1">
        <dbReference type="Rhea" id="RHEA:27647"/>
    </physiologicalReaction>
</comment>
<dbReference type="PANTHER" id="PTHR30616">
    <property type="entry name" value="UNCHARACTERIZED PROTEIN YFIH"/>
    <property type="match status" value="1"/>
</dbReference>
<evidence type="ECO:0000256" key="11">
    <source>
        <dbReference type="ARBA" id="ARBA00049893"/>
    </source>
</evidence>
<dbReference type="CDD" id="cd16833">
    <property type="entry name" value="YfiH"/>
    <property type="match status" value="1"/>
</dbReference>
<evidence type="ECO:0000256" key="9">
    <source>
        <dbReference type="ARBA" id="ARBA00047989"/>
    </source>
</evidence>
<accession>A0A1I1VMP6</accession>
<dbReference type="STRING" id="640948.SAMN05216238_104246"/>
<evidence type="ECO:0000256" key="3">
    <source>
        <dbReference type="ARBA" id="ARBA00003215"/>
    </source>
</evidence>
<name>A0A1I1VMP6_9BACI</name>
<keyword evidence="14" id="KW-1185">Reference proteome</keyword>
<proteinExistence type="inferred from homology"/>
<comment type="catalytic activity">
    <reaction evidence="9">
        <text>adenosine + H2O + H(+) = inosine + NH4(+)</text>
        <dbReference type="Rhea" id="RHEA:24408"/>
        <dbReference type="ChEBI" id="CHEBI:15377"/>
        <dbReference type="ChEBI" id="CHEBI:15378"/>
        <dbReference type="ChEBI" id="CHEBI:16335"/>
        <dbReference type="ChEBI" id="CHEBI:17596"/>
        <dbReference type="ChEBI" id="CHEBI:28938"/>
        <dbReference type="EC" id="3.5.4.4"/>
    </reaction>
    <physiologicalReaction direction="left-to-right" evidence="9">
        <dbReference type="Rhea" id="RHEA:24409"/>
    </physiologicalReaction>
</comment>
<dbReference type="AlphaFoldDB" id="A0A1I1VMP6"/>
<comment type="catalytic activity">
    <reaction evidence="10">
        <text>adenosine + phosphate = alpha-D-ribose 1-phosphate + adenine</text>
        <dbReference type="Rhea" id="RHEA:27642"/>
        <dbReference type="ChEBI" id="CHEBI:16335"/>
        <dbReference type="ChEBI" id="CHEBI:16708"/>
        <dbReference type="ChEBI" id="CHEBI:43474"/>
        <dbReference type="ChEBI" id="CHEBI:57720"/>
        <dbReference type="EC" id="2.4.2.1"/>
    </reaction>
    <physiologicalReaction direction="left-to-right" evidence="10">
        <dbReference type="Rhea" id="RHEA:27643"/>
    </physiologicalReaction>
</comment>
<evidence type="ECO:0000256" key="5">
    <source>
        <dbReference type="ARBA" id="ARBA00022679"/>
    </source>
</evidence>
<evidence type="ECO:0000256" key="2">
    <source>
        <dbReference type="ARBA" id="ARBA00001947"/>
    </source>
</evidence>
<sequence>MSEPFQKLTETNLVIESWQRVNPELQAGFSTRNDGVSEAPFDTLNLGLHVQDASEDVIANREKLAEAVQIPLDSWVSGEQTHQTNIHIVRDEDKGKGSLAHETSIKKIDGLITDRRGILCTAFFADCVPLFFFDPSTGWIGIAHAGWKGTVSRISQKMVDALQSAGVKPSELLVIIGPCISSDYYEVDERVVSQIPAELRNQSVVSLEDKRFLLDLKQLNKEILLQHGILSHNIEVTNYCTFRDESLFFSHRRDQGNTGRMLGYIGYNI</sequence>
<dbReference type="SUPFAM" id="SSF64438">
    <property type="entry name" value="CNF1/YfiH-like putative cysteine hydrolases"/>
    <property type="match status" value="1"/>
</dbReference>